<dbReference type="AlphaFoldDB" id="A0AAV7LU29"/>
<dbReference type="EMBL" id="JANPWB010000015">
    <property type="protein sequence ID" value="KAJ1094169.1"/>
    <property type="molecule type" value="Genomic_DNA"/>
</dbReference>
<accession>A0AAV7LU29</accession>
<evidence type="ECO:0000313" key="1">
    <source>
        <dbReference type="EMBL" id="KAJ1094169.1"/>
    </source>
</evidence>
<comment type="caution">
    <text evidence="1">The sequence shown here is derived from an EMBL/GenBank/DDBJ whole genome shotgun (WGS) entry which is preliminary data.</text>
</comment>
<proteinExistence type="predicted"/>
<organism evidence="1 2">
    <name type="scientific">Pleurodeles waltl</name>
    <name type="common">Iberian ribbed newt</name>
    <dbReference type="NCBI Taxonomy" id="8319"/>
    <lineage>
        <taxon>Eukaryota</taxon>
        <taxon>Metazoa</taxon>
        <taxon>Chordata</taxon>
        <taxon>Craniata</taxon>
        <taxon>Vertebrata</taxon>
        <taxon>Euteleostomi</taxon>
        <taxon>Amphibia</taxon>
        <taxon>Batrachia</taxon>
        <taxon>Caudata</taxon>
        <taxon>Salamandroidea</taxon>
        <taxon>Salamandridae</taxon>
        <taxon>Pleurodelinae</taxon>
        <taxon>Pleurodeles</taxon>
    </lineage>
</organism>
<dbReference type="Proteomes" id="UP001066276">
    <property type="component" value="Chromosome 11"/>
</dbReference>
<reference evidence="1" key="1">
    <citation type="journal article" date="2022" name="bioRxiv">
        <title>Sequencing and chromosome-scale assembly of the giantPleurodeles waltlgenome.</title>
        <authorList>
            <person name="Brown T."/>
            <person name="Elewa A."/>
            <person name="Iarovenko S."/>
            <person name="Subramanian E."/>
            <person name="Araus A.J."/>
            <person name="Petzold A."/>
            <person name="Susuki M."/>
            <person name="Suzuki K.-i.T."/>
            <person name="Hayashi T."/>
            <person name="Toyoda A."/>
            <person name="Oliveira C."/>
            <person name="Osipova E."/>
            <person name="Leigh N.D."/>
            <person name="Simon A."/>
            <person name="Yun M.H."/>
        </authorList>
    </citation>
    <scope>NUCLEOTIDE SEQUENCE</scope>
    <source>
        <strain evidence="1">20211129_DDA</strain>
        <tissue evidence="1">Liver</tissue>
    </source>
</reference>
<gene>
    <name evidence="1" type="ORF">NDU88_007247</name>
</gene>
<evidence type="ECO:0000313" key="2">
    <source>
        <dbReference type="Proteomes" id="UP001066276"/>
    </source>
</evidence>
<protein>
    <submittedName>
        <fullName evidence="1">Uncharacterized protein</fullName>
    </submittedName>
</protein>
<sequence>MPRFMAKLYPLEEMEFKLSENVHRDSIVTGLVGRQSVAEENILMDVADKNVDSSVKKAYARAHLALHAGVHGAYVAQSLSTDLKTLFKTMQEGGQCPDLLETMGRLSEFLLDIAFDWGNLHCPVALLWLPGGMNV</sequence>
<dbReference type="Gene3D" id="1.10.287.3160">
    <property type="match status" value="1"/>
</dbReference>
<keyword evidence="2" id="KW-1185">Reference proteome</keyword>
<name>A0AAV7LU29_PLEWA</name>